<evidence type="ECO:0000313" key="7">
    <source>
        <dbReference type="Proteomes" id="UP000068382"/>
    </source>
</evidence>
<feature type="domain" description="HTH lysR-type" evidence="5">
    <location>
        <begin position="19"/>
        <end position="76"/>
    </location>
</feature>
<evidence type="ECO:0000313" key="6">
    <source>
        <dbReference type="EMBL" id="KUP94678.1"/>
    </source>
</evidence>
<dbReference type="SUPFAM" id="SSF46785">
    <property type="entry name" value="Winged helix' DNA-binding domain"/>
    <property type="match status" value="1"/>
</dbReference>
<dbReference type="InterPro" id="IPR036388">
    <property type="entry name" value="WH-like_DNA-bd_sf"/>
</dbReference>
<dbReference type="SUPFAM" id="SSF53850">
    <property type="entry name" value="Periplasmic binding protein-like II"/>
    <property type="match status" value="1"/>
</dbReference>
<proteinExistence type="inferred from homology"/>
<dbReference type="Proteomes" id="UP000068382">
    <property type="component" value="Unassembled WGS sequence"/>
</dbReference>
<dbReference type="GO" id="GO:0043565">
    <property type="term" value="F:sequence-specific DNA binding"/>
    <property type="evidence" value="ECO:0007669"/>
    <property type="project" value="TreeGrafter"/>
</dbReference>
<gene>
    <name evidence="6" type="primary">gcvA_3</name>
    <name evidence="6" type="ORF">TRIHO_06040</name>
</gene>
<name>A0A132C254_9RHOB</name>
<dbReference type="PANTHER" id="PTHR30537">
    <property type="entry name" value="HTH-TYPE TRANSCRIPTIONAL REGULATOR"/>
    <property type="match status" value="1"/>
</dbReference>
<sequence length="308" mass="34121">MNQIHPDRGPKVDPMRRLPPLHALRAFEAAARHRHFGHAAAELHLTPTAISHQVRQLEEVLGVTLFHRYPRPIRLTEEGAALYPAFRESFDRMAQAIADLALHNEDRPLTVSVTVAFASLWLMRRLPDLTRQTGLNLKIEADNRPVDLSASDVDCAVRYAHQPGAEDRWVPLFEDRQVPLCAPDLVQNISVESDADVLRLPLIQYRWTSEADAAPTWQRWAQAAGLAGETPNVSQHYSEEINAIDAALAGQGAILASSALTTSAVAAGHLVCLSQNTLPGRVFWAVTRSGHPRLNDVERFASWARSAE</sequence>
<protein>
    <submittedName>
        <fullName evidence="6">Glycine cleavage system transcriptional activator</fullName>
    </submittedName>
</protein>
<dbReference type="GO" id="GO:0003700">
    <property type="term" value="F:DNA-binding transcription factor activity"/>
    <property type="evidence" value="ECO:0007669"/>
    <property type="project" value="InterPro"/>
</dbReference>
<dbReference type="AlphaFoldDB" id="A0A132C254"/>
<accession>A0A132C254</accession>
<dbReference type="EMBL" id="LPUY01000012">
    <property type="protein sequence ID" value="KUP94678.1"/>
    <property type="molecule type" value="Genomic_DNA"/>
</dbReference>
<keyword evidence="2" id="KW-0805">Transcription regulation</keyword>
<keyword evidence="7" id="KW-1185">Reference proteome</keyword>
<dbReference type="Gene3D" id="1.10.10.10">
    <property type="entry name" value="Winged helix-like DNA-binding domain superfamily/Winged helix DNA-binding domain"/>
    <property type="match status" value="1"/>
</dbReference>
<dbReference type="InterPro" id="IPR000847">
    <property type="entry name" value="LysR_HTH_N"/>
</dbReference>
<dbReference type="InterPro" id="IPR005119">
    <property type="entry name" value="LysR_subst-bd"/>
</dbReference>
<dbReference type="Pfam" id="PF03466">
    <property type="entry name" value="LysR_substrate"/>
    <property type="match status" value="1"/>
</dbReference>
<dbReference type="Gene3D" id="3.40.190.10">
    <property type="entry name" value="Periplasmic binding protein-like II"/>
    <property type="match status" value="2"/>
</dbReference>
<comment type="similarity">
    <text evidence="1">Belongs to the LysR transcriptional regulatory family.</text>
</comment>
<dbReference type="PANTHER" id="PTHR30537:SF74">
    <property type="entry name" value="HTH-TYPE TRANSCRIPTIONAL REGULATOR TRPI"/>
    <property type="match status" value="1"/>
</dbReference>
<keyword evidence="3" id="KW-0238">DNA-binding</keyword>
<dbReference type="GO" id="GO:0006351">
    <property type="term" value="P:DNA-templated transcription"/>
    <property type="evidence" value="ECO:0007669"/>
    <property type="project" value="TreeGrafter"/>
</dbReference>
<dbReference type="InterPro" id="IPR058163">
    <property type="entry name" value="LysR-type_TF_proteobact-type"/>
</dbReference>
<dbReference type="PATRIC" id="fig|1768241.3.peg.617"/>
<keyword evidence="4" id="KW-0804">Transcription</keyword>
<dbReference type="Pfam" id="PF00126">
    <property type="entry name" value="HTH_1"/>
    <property type="match status" value="1"/>
</dbReference>
<dbReference type="PRINTS" id="PR00039">
    <property type="entry name" value="HTHLYSR"/>
</dbReference>
<evidence type="ECO:0000256" key="1">
    <source>
        <dbReference type="ARBA" id="ARBA00009437"/>
    </source>
</evidence>
<comment type="caution">
    <text evidence="6">The sequence shown here is derived from an EMBL/GenBank/DDBJ whole genome shotgun (WGS) entry which is preliminary data.</text>
</comment>
<reference evidence="6 7" key="1">
    <citation type="submission" date="2015-12" db="EMBL/GenBank/DDBJ databases">
        <title>Genome sequence of the marine Rhodobacteraceae strain O3.65, Candidatus Tritonibacter horizontis.</title>
        <authorList>
            <person name="Poehlein A."/>
            <person name="Giebel H.A."/>
            <person name="Voget S."/>
            <person name="Brinkhoff T."/>
        </authorList>
    </citation>
    <scope>NUCLEOTIDE SEQUENCE [LARGE SCALE GENOMIC DNA]</scope>
    <source>
        <strain evidence="6 7">O3.65</strain>
    </source>
</reference>
<dbReference type="PROSITE" id="PS50931">
    <property type="entry name" value="HTH_LYSR"/>
    <property type="match status" value="1"/>
</dbReference>
<dbReference type="FunFam" id="1.10.10.10:FF:000038">
    <property type="entry name" value="Glycine cleavage system transcriptional activator"/>
    <property type="match status" value="1"/>
</dbReference>
<evidence type="ECO:0000256" key="4">
    <source>
        <dbReference type="ARBA" id="ARBA00023163"/>
    </source>
</evidence>
<evidence type="ECO:0000259" key="5">
    <source>
        <dbReference type="PROSITE" id="PS50931"/>
    </source>
</evidence>
<evidence type="ECO:0000256" key="2">
    <source>
        <dbReference type="ARBA" id="ARBA00023015"/>
    </source>
</evidence>
<dbReference type="InterPro" id="IPR036390">
    <property type="entry name" value="WH_DNA-bd_sf"/>
</dbReference>
<organism evidence="6 7">
    <name type="scientific">Tritonibacter horizontis</name>
    <dbReference type="NCBI Taxonomy" id="1768241"/>
    <lineage>
        <taxon>Bacteria</taxon>
        <taxon>Pseudomonadati</taxon>
        <taxon>Pseudomonadota</taxon>
        <taxon>Alphaproteobacteria</taxon>
        <taxon>Rhodobacterales</taxon>
        <taxon>Paracoccaceae</taxon>
        <taxon>Tritonibacter</taxon>
    </lineage>
</organism>
<evidence type="ECO:0000256" key="3">
    <source>
        <dbReference type="ARBA" id="ARBA00023125"/>
    </source>
</evidence>